<dbReference type="OMA" id="RNHKYLA"/>
<reference evidence="1" key="1">
    <citation type="journal article" date="2013" name="Nature">
        <title>Draft genome of the wheat A-genome progenitor Triticum urartu.</title>
        <authorList>
            <person name="Ling H.Q."/>
            <person name="Zhao S."/>
            <person name="Liu D."/>
            <person name="Wang J."/>
            <person name="Sun H."/>
            <person name="Zhang C."/>
            <person name="Fan H."/>
            <person name="Li D."/>
            <person name="Dong L."/>
            <person name="Tao Y."/>
            <person name="Gao C."/>
            <person name="Wu H."/>
            <person name="Li Y."/>
            <person name="Cui Y."/>
            <person name="Guo X."/>
            <person name="Zheng S."/>
            <person name="Wang B."/>
            <person name="Yu K."/>
            <person name="Liang Q."/>
            <person name="Yang W."/>
            <person name="Lou X."/>
            <person name="Chen J."/>
            <person name="Feng M."/>
            <person name="Jian J."/>
            <person name="Zhang X."/>
            <person name="Luo G."/>
            <person name="Jiang Y."/>
            <person name="Liu J."/>
            <person name="Wang Z."/>
            <person name="Sha Y."/>
            <person name="Zhang B."/>
            <person name="Wu H."/>
            <person name="Tang D."/>
            <person name="Shen Q."/>
            <person name="Xue P."/>
            <person name="Zou S."/>
            <person name="Wang X."/>
            <person name="Liu X."/>
            <person name="Wang F."/>
            <person name="Yang Y."/>
            <person name="An X."/>
            <person name="Dong Z."/>
            <person name="Zhang K."/>
            <person name="Zhang X."/>
            <person name="Luo M.C."/>
            <person name="Dvorak J."/>
            <person name="Tong Y."/>
            <person name="Wang J."/>
            <person name="Yang H."/>
            <person name="Li Z."/>
            <person name="Wang D."/>
            <person name="Zhang A."/>
            <person name="Wang J."/>
        </authorList>
    </citation>
    <scope>NUCLEOTIDE SEQUENCE</scope>
</reference>
<dbReference type="AlphaFoldDB" id="M7ZMR2"/>
<accession>M7ZMR2</accession>
<name>M7ZMR2_TRIUA</name>
<proteinExistence type="predicted"/>
<sequence>MATAGSRSGMALSGLDAAFVLPMHFPSPSASFAPDSSSTAWYPSVITNENDNLIETLHKTPELMKGQIMYAGRCASRANDVSMIQRADVGFGTFIGLCTSLASLPCCSSTSLAAVEKYIFGLDHYEVNNLGEFSASPIKRWDPYGRDEIQLQLACNKIKWQDLNLLELRNHKYLAPRERNLDVLITQSLDHELADAKQNLRIMGVILILEGLAESILNCIHCFQVVVYISYEYSPTT</sequence>
<evidence type="ECO:0000313" key="1">
    <source>
        <dbReference type="EMBL" id="EMS53620.1"/>
    </source>
</evidence>
<gene>
    <name evidence="1" type="ORF">TRIUR3_15655</name>
</gene>
<dbReference type="EMBL" id="KD192829">
    <property type="protein sequence ID" value="EMS53620.1"/>
    <property type="molecule type" value="Genomic_DNA"/>
</dbReference>
<protein>
    <submittedName>
        <fullName evidence="1">Uncharacterized protein</fullName>
    </submittedName>
</protein>
<organism evidence="1">
    <name type="scientific">Triticum urartu</name>
    <name type="common">Red wild einkorn</name>
    <name type="synonym">Crithodium urartu</name>
    <dbReference type="NCBI Taxonomy" id="4572"/>
    <lineage>
        <taxon>Eukaryota</taxon>
        <taxon>Viridiplantae</taxon>
        <taxon>Streptophyta</taxon>
        <taxon>Embryophyta</taxon>
        <taxon>Tracheophyta</taxon>
        <taxon>Spermatophyta</taxon>
        <taxon>Magnoliopsida</taxon>
        <taxon>Liliopsida</taxon>
        <taxon>Poales</taxon>
        <taxon>Poaceae</taxon>
        <taxon>BOP clade</taxon>
        <taxon>Pooideae</taxon>
        <taxon>Triticodae</taxon>
        <taxon>Triticeae</taxon>
        <taxon>Triticinae</taxon>
        <taxon>Triticum</taxon>
    </lineage>
</organism>